<dbReference type="NCBIfam" id="TIGR00731">
    <property type="entry name" value="bL25_bact_ctc"/>
    <property type="match status" value="1"/>
</dbReference>
<name>A0A512NHD9_9HYPH</name>
<keyword evidence="4 5" id="KW-0687">Ribonucleoprotein</keyword>
<proteinExistence type="inferred from homology"/>
<dbReference type="GO" id="GO:0003735">
    <property type="term" value="F:structural constituent of ribosome"/>
    <property type="evidence" value="ECO:0007669"/>
    <property type="project" value="InterPro"/>
</dbReference>
<reference evidence="8 9" key="1">
    <citation type="submission" date="2019-07" db="EMBL/GenBank/DDBJ databases">
        <title>Whole genome shotgun sequence of Reyranella soli NBRC 108950.</title>
        <authorList>
            <person name="Hosoyama A."/>
            <person name="Uohara A."/>
            <person name="Ohji S."/>
            <person name="Ichikawa N."/>
        </authorList>
    </citation>
    <scope>NUCLEOTIDE SEQUENCE [LARGE SCALE GENOMIC DNA]</scope>
    <source>
        <strain evidence="8 9">NBRC 108950</strain>
    </source>
</reference>
<evidence type="ECO:0000313" key="9">
    <source>
        <dbReference type="Proteomes" id="UP000321058"/>
    </source>
</evidence>
<dbReference type="InterPro" id="IPR037121">
    <property type="entry name" value="Ribosomal_bL25_C"/>
</dbReference>
<dbReference type="InterPro" id="IPR011035">
    <property type="entry name" value="Ribosomal_bL25/Gln-tRNA_synth"/>
</dbReference>
<evidence type="ECO:0000313" key="8">
    <source>
        <dbReference type="EMBL" id="GEP58361.1"/>
    </source>
</evidence>
<comment type="caution">
    <text evidence="8">The sequence shown here is derived from an EMBL/GenBank/DDBJ whole genome shotgun (WGS) entry which is preliminary data.</text>
</comment>
<dbReference type="OrthoDB" id="9806411at2"/>
<evidence type="ECO:0000256" key="4">
    <source>
        <dbReference type="ARBA" id="ARBA00023274"/>
    </source>
</evidence>
<feature type="domain" description="Large ribosomal subunit protein bL25 beta" evidence="7">
    <location>
        <begin position="103"/>
        <end position="187"/>
    </location>
</feature>
<accession>A0A512NHD9</accession>
<dbReference type="InterPro" id="IPR001021">
    <property type="entry name" value="Ribosomal_bL25_long"/>
</dbReference>
<organism evidence="8 9">
    <name type="scientific">Reyranella soli</name>
    <dbReference type="NCBI Taxonomy" id="1230389"/>
    <lineage>
        <taxon>Bacteria</taxon>
        <taxon>Pseudomonadati</taxon>
        <taxon>Pseudomonadota</taxon>
        <taxon>Alphaproteobacteria</taxon>
        <taxon>Hyphomicrobiales</taxon>
        <taxon>Reyranellaceae</taxon>
        <taxon>Reyranella</taxon>
    </lineage>
</organism>
<protein>
    <recommendedName>
        <fullName evidence="5">Large ribosomal subunit protein bL25</fullName>
    </recommendedName>
    <alternativeName>
        <fullName evidence="5">General stress protein CTC</fullName>
    </alternativeName>
</protein>
<evidence type="ECO:0000259" key="7">
    <source>
        <dbReference type="Pfam" id="PF14693"/>
    </source>
</evidence>
<dbReference type="Pfam" id="PF01386">
    <property type="entry name" value="Ribosomal_L25p"/>
    <property type="match status" value="1"/>
</dbReference>
<dbReference type="GO" id="GO:0008097">
    <property type="term" value="F:5S rRNA binding"/>
    <property type="evidence" value="ECO:0007669"/>
    <property type="project" value="InterPro"/>
</dbReference>
<dbReference type="AlphaFoldDB" id="A0A512NHD9"/>
<dbReference type="GO" id="GO:0022625">
    <property type="term" value="C:cytosolic large ribosomal subunit"/>
    <property type="evidence" value="ECO:0007669"/>
    <property type="project" value="TreeGrafter"/>
</dbReference>
<evidence type="ECO:0000259" key="6">
    <source>
        <dbReference type="Pfam" id="PF01386"/>
    </source>
</evidence>
<comment type="similarity">
    <text evidence="5">Belongs to the bacterial ribosomal protein bL25 family. CTC subfamily.</text>
</comment>
<dbReference type="Pfam" id="PF14693">
    <property type="entry name" value="Ribosomal_TL5_C"/>
    <property type="match status" value="1"/>
</dbReference>
<dbReference type="Gene3D" id="2.170.120.20">
    <property type="entry name" value="Ribosomal protein L25, beta domain"/>
    <property type="match status" value="1"/>
</dbReference>
<comment type="subunit">
    <text evidence="5">Part of the 50S ribosomal subunit; part of the 5S rRNA/L5/L18/L25 subcomplex. Contacts the 5S rRNA. Binds to the 5S rRNA independently of L5 and L18.</text>
</comment>
<evidence type="ECO:0000256" key="5">
    <source>
        <dbReference type="HAMAP-Rule" id="MF_01334"/>
    </source>
</evidence>
<dbReference type="HAMAP" id="MF_01334">
    <property type="entry name" value="Ribosomal_bL25_CTC"/>
    <property type="match status" value="1"/>
</dbReference>
<keyword evidence="2 5" id="KW-0694">RNA-binding</keyword>
<dbReference type="InterPro" id="IPR020930">
    <property type="entry name" value="Ribosomal_uL5_bac-type"/>
</dbReference>
<dbReference type="NCBIfam" id="NF004128">
    <property type="entry name" value="PRK05618.1-2"/>
    <property type="match status" value="1"/>
</dbReference>
<dbReference type="InterPro" id="IPR020056">
    <property type="entry name" value="Rbsml_bL25/Gln-tRNA_synth_N"/>
</dbReference>
<dbReference type="InterPro" id="IPR020057">
    <property type="entry name" value="Ribosomal_bL25_b-dom"/>
</dbReference>
<dbReference type="SUPFAM" id="SSF50715">
    <property type="entry name" value="Ribosomal protein L25-like"/>
    <property type="match status" value="1"/>
</dbReference>
<evidence type="ECO:0000256" key="3">
    <source>
        <dbReference type="ARBA" id="ARBA00022980"/>
    </source>
</evidence>
<keyword evidence="1 5" id="KW-0699">rRNA-binding</keyword>
<comment type="function">
    <text evidence="5">This is one of the proteins that binds to the 5S RNA in the ribosome where it forms part of the central protuberance.</text>
</comment>
<dbReference type="InterPro" id="IPR029751">
    <property type="entry name" value="Ribosomal_L25_dom"/>
</dbReference>
<dbReference type="Gene3D" id="2.40.240.10">
    <property type="entry name" value="Ribosomal Protein L25, Chain P"/>
    <property type="match status" value="1"/>
</dbReference>
<evidence type="ECO:0000256" key="2">
    <source>
        <dbReference type="ARBA" id="ARBA00022884"/>
    </source>
</evidence>
<sequence>MAETSKVIAKMRDRAGKGGARSSRRDGLIPAVIYGDKQPPVMIAVEPKSIERELHKEGFFNHQLKIDVEGQGYDVLPRDVQVDPVTDKPLHLDFLRVGPDSIISVQVPVHFRNEAAAPGIKRGGVLNIVLHEITVRTKPATIPEYFEVDLTGLEIGHSIHLSTLKVPDGVRVVARDKNATVASIAAPTVVREAAAQAAADAATAASAPAAAEGAAPAAGAAPAGAAPAAGAAAAPAAGGKAPAPAKK</sequence>
<dbReference type="Proteomes" id="UP000321058">
    <property type="component" value="Unassembled WGS sequence"/>
</dbReference>
<dbReference type="PANTHER" id="PTHR33284:SF1">
    <property type="entry name" value="RIBOSOMAL PROTEIN L25_GLN-TRNA SYNTHETASE, ANTI-CODON-BINDING DOMAIN-CONTAINING PROTEIN"/>
    <property type="match status" value="1"/>
</dbReference>
<dbReference type="PANTHER" id="PTHR33284">
    <property type="entry name" value="RIBOSOMAL PROTEIN L25/GLN-TRNA SYNTHETASE, ANTI-CODON-BINDING DOMAIN-CONTAINING PROTEIN"/>
    <property type="match status" value="1"/>
</dbReference>
<evidence type="ECO:0000256" key="1">
    <source>
        <dbReference type="ARBA" id="ARBA00022730"/>
    </source>
</evidence>
<keyword evidence="3 5" id="KW-0689">Ribosomal protein</keyword>
<dbReference type="EMBL" id="BKAJ01000098">
    <property type="protein sequence ID" value="GEP58361.1"/>
    <property type="molecule type" value="Genomic_DNA"/>
</dbReference>
<dbReference type="GO" id="GO:0006412">
    <property type="term" value="P:translation"/>
    <property type="evidence" value="ECO:0007669"/>
    <property type="project" value="UniProtKB-UniRule"/>
</dbReference>
<dbReference type="RefSeq" id="WP_147153519.1">
    <property type="nucleotide sequence ID" value="NZ_BKAJ01000098.1"/>
</dbReference>
<gene>
    <name evidence="5 8" type="primary">rplY</name>
    <name evidence="5" type="synonym">ctc</name>
    <name evidence="8" type="ORF">RSO01_55270</name>
</gene>
<keyword evidence="9" id="KW-1185">Reference proteome</keyword>
<feature type="domain" description="Large ribosomal subunit protein bL25 L25" evidence="6">
    <location>
        <begin position="10"/>
        <end position="94"/>
    </location>
</feature>
<dbReference type="CDD" id="cd00495">
    <property type="entry name" value="Ribosomal_L25_TL5_CTC"/>
    <property type="match status" value="1"/>
</dbReference>